<sequence>MKRLIRYFSDISVSWKFVLAYFSILIIPVILAGFYLYYQVSESTIAQASLVMEQNLLQTKASILQNEKVIENISGILALNSDFMNFLEYEYPDLNKKIEEYQFSYSPLIENILIQNNSIHSIRIYLENIIISEMLNSYYSITVTKSSERFLEMARDKPQKKGWVSSHSAKTHVFRNIADNTQVFSYNRELFSQRQKYLGMLEIEVREEVLFSMLRDPVINEMGNVFIVDAENKIVSGNIPEYYLADISETGLKNFQAGSRKRTVEKVNGTEAIVITIPVEQIDCTIVGIFPVKNFNGEIRKSLKDIIVVLTASSVVLGVIIYFTTNMLLRRVKRLVSAMNKVRDGNLNVSVPVKSMDEFGVLALNFNRMTQQIYELVETVYKTQLMEREAELKALEAQINPHFLYNTLATISWVARREKAPEVVRMANSLAKFYRLVLSKGGTVITVEEELEMVKSYLEIQKIRFDDLFDVVYRIDERAYKYNIVKNILQPLAENSLTHGIEPKRYHGTIIIYVGLTGDKICLKVIDDGVGMNAETVKKVMQGKVERSKGSGYAVKNVLQRLKAYYGDDFSVNIFSKPGIGTTVAIEVSKDIKS</sequence>
<gene>
    <name evidence="7" type="ORF">CSTERLE_00285</name>
</gene>
<dbReference type="PANTHER" id="PTHR34220:SF7">
    <property type="entry name" value="SENSOR HISTIDINE KINASE YPDA"/>
    <property type="match status" value="1"/>
</dbReference>
<feature type="transmembrane region" description="Helical" evidence="5">
    <location>
        <begin position="20"/>
        <end position="38"/>
    </location>
</feature>
<evidence type="ECO:0000256" key="3">
    <source>
        <dbReference type="ARBA" id="ARBA00022679"/>
    </source>
</evidence>
<keyword evidence="4 7" id="KW-0418">Kinase</keyword>
<dbReference type="SUPFAM" id="SSF55874">
    <property type="entry name" value="ATPase domain of HSP90 chaperone/DNA topoisomerase II/histidine kinase"/>
    <property type="match status" value="1"/>
</dbReference>
<protein>
    <submittedName>
        <fullName evidence="7">Histidine kinase</fullName>
    </submittedName>
</protein>
<keyword evidence="5" id="KW-0812">Transmembrane</keyword>
<dbReference type="RefSeq" id="WP_065820447.1">
    <property type="nucleotide sequence ID" value="NZ_CP014673.1"/>
</dbReference>
<feature type="domain" description="HAMP" evidence="6">
    <location>
        <begin position="326"/>
        <end position="378"/>
    </location>
</feature>
<dbReference type="GO" id="GO:0016020">
    <property type="term" value="C:membrane"/>
    <property type="evidence" value="ECO:0007669"/>
    <property type="project" value="UniProtKB-SubCell"/>
</dbReference>
<evidence type="ECO:0000259" key="6">
    <source>
        <dbReference type="PROSITE" id="PS50885"/>
    </source>
</evidence>
<keyword evidence="3" id="KW-0808">Transferase</keyword>
<dbReference type="GO" id="GO:0000155">
    <property type="term" value="F:phosphorelay sensor kinase activity"/>
    <property type="evidence" value="ECO:0007669"/>
    <property type="project" value="InterPro"/>
</dbReference>
<evidence type="ECO:0000256" key="1">
    <source>
        <dbReference type="ARBA" id="ARBA00004370"/>
    </source>
</evidence>
<evidence type="ECO:0000256" key="5">
    <source>
        <dbReference type="SAM" id="Phobius"/>
    </source>
</evidence>
<dbReference type="SUPFAM" id="SSF158472">
    <property type="entry name" value="HAMP domain-like"/>
    <property type="match status" value="1"/>
</dbReference>
<dbReference type="CDD" id="cd06225">
    <property type="entry name" value="HAMP"/>
    <property type="match status" value="1"/>
</dbReference>
<evidence type="ECO:0000313" key="8">
    <source>
        <dbReference type="Proteomes" id="UP000092931"/>
    </source>
</evidence>
<dbReference type="Gene3D" id="3.30.565.10">
    <property type="entry name" value="Histidine kinase-like ATPase, C-terminal domain"/>
    <property type="match status" value="1"/>
</dbReference>
<evidence type="ECO:0000313" key="7">
    <source>
        <dbReference type="EMBL" id="ANX00140.1"/>
    </source>
</evidence>
<dbReference type="Proteomes" id="UP000092931">
    <property type="component" value="Chromosome"/>
</dbReference>
<keyword evidence="5" id="KW-0472">Membrane</keyword>
<accession>A0A1B1YH91</accession>
<reference evidence="7 8" key="1">
    <citation type="submission" date="2016-02" db="EMBL/GenBank/DDBJ databases">
        <title>Comparison of Clostridium stercorarium subspecies using comparative genomics and transcriptomics.</title>
        <authorList>
            <person name="Schellenberg J."/>
            <person name="Thallinger G."/>
            <person name="Levin D.B."/>
            <person name="Zhang X."/>
            <person name="Alvare G."/>
            <person name="Fristensky B."/>
            <person name="Sparling R."/>
        </authorList>
    </citation>
    <scope>NUCLEOTIDE SEQUENCE [LARGE SCALE GENOMIC DNA]</scope>
    <source>
        <strain evidence="7 8">DSM 9219</strain>
    </source>
</reference>
<dbReference type="EMBL" id="CP014673">
    <property type="protein sequence ID" value="ANX00140.1"/>
    <property type="molecule type" value="Genomic_DNA"/>
</dbReference>
<dbReference type="Pfam" id="PF06580">
    <property type="entry name" value="His_kinase"/>
    <property type="match status" value="1"/>
</dbReference>
<dbReference type="SMART" id="SM00304">
    <property type="entry name" value="HAMP"/>
    <property type="match status" value="1"/>
</dbReference>
<dbReference type="PANTHER" id="PTHR34220">
    <property type="entry name" value="SENSOR HISTIDINE KINASE YPDA"/>
    <property type="match status" value="1"/>
</dbReference>
<dbReference type="InterPro" id="IPR050640">
    <property type="entry name" value="Bact_2-comp_sensor_kinase"/>
</dbReference>
<proteinExistence type="predicted"/>
<dbReference type="PROSITE" id="PS50885">
    <property type="entry name" value="HAMP"/>
    <property type="match status" value="1"/>
</dbReference>
<evidence type="ECO:0000256" key="2">
    <source>
        <dbReference type="ARBA" id="ARBA00022553"/>
    </source>
</evidence>
<dbReference type="Gene3D" id="6.10.340.10">
    <property type="match status" value="1"/>
</dbReference>
<dbReference type="AlphaFoldDB" id="A0A1B1YH91"/>
<organism evidence="7 8">
    <name type="scientific">Thermoclostridium stercorarium subsp. leptospartum DSM 9219</name>
    <dbReference type="NCBI Taxonomy" id="1346611"/>
    <lineage>
        <taxon>Bacteria</taxon>
        <taxon>Bacillati</taxon>
        <taxon>Bacillota</taxon>
        <taxon>Clostridia</taxon>
        <taxon>Eubacteriales</taxon>
        <taxon>Oscillospiraceae</taxon>
        <taxon>Thermoclostridium</taxon>
    </lineage>
</organism>
<name>A0A1B1YH91_THEST</name>
<dbReference type="Pfam" id="PF02518">
    <property type="entry name" value="HATPase_c"/>
    <property type="match status" value="1"/>
</dbReference>
<dbReference type="InterPro" id="IPR003594">
    <property type="entry name" value="HATPase_dom"/>
</dbReference>
<feature type="transmembrane region" description="Helical" evidence="5">
    <location>
        <begin position="306"/>
        <end position="329"/>
    </location>
</feature>
<keyword evidence="2" id="KW-0597">Phosphoprotein</keyword>
<dbReference type="InterPro" id="IPR003660">
    <property type="entry name" value="HAMP_dom"/>
</dbReference>
<dbReference type="Pfam" id="PF00672">
    <property type="entry name" value="HAMP"/>
    <property type="match status" value="1"/>
</dbReference>
<evidence type="ECO:0000256" key="4">
    <source>
        <dbReference type="ARBA" id="ARBA00022777"/>
    </source>
</evidence>
<dbReference type="InterPro" id="IPR036890">
    <property type="entry name" value="HATPase_C_sf"/>
</dbReference>
<dbReference type="InterPro" id="IPR010559">
    <property type="entry name" value="Sig_transdc_His_kin_internal"/>
</dbReference>
<comment type="subcellular location">
    <subcellularLocation>
        <location evidence="1">Membrane</location>
    </subcellularLocation>
</comment>
<keyword evidence="5" id="KW-1133">Transmembrane helix</keyword>